<reference evidence="3 4" key="1">
    <citation type="submission" date="2025-04" db="UniProtKB">
        <authorList>
            <consortium name="RefSeq"/>
        </authorList>
    </citation>
    <scope>IDENTIFICATION</scope>
</reference>
<dbReference type="PANTHER" id="PTHR15907">
    <property type="entry name" value="DUF614 FAMILY PROTEIN-RELATED"/>
    <property type="match status" value="1"/>
</dbReference>
<accession>A0AB40BMU4</accession>
<dbReference type="RefSeq" id="XP_039127639.1">
    <property type="nucleotide sequence ID" value="XM_039271705.1"/>
</dbReference>
<proteinExistence type="predicted"/>
<evidence type="ECO:0000313" key="4">
    <source>
        <dbReference type="RefSeq" id="XP_039127639.1"/>
    </source>
</evidence>
<protein>
    <submittedName>
        <fullName evidence="3 4">Cell number regulator 2-like</fullName>
    </submittedName>
</protein>
<feature type="transmembrane region" description="Helical" evidence="1">
    <location>
        <begin position="59"/>
        <end position="78"/>
    </location>
</feature>
<dbReference type="GeneID" id="120263728"/>
<keyword evidence="1" id="KW-0812">Transmembrane</keyword>
<dbReference type="Proteomes" id="UP001515500">
    <property type="component" value="Chromosome 6"/>
</dbReference>
<sequence length="148" mass="16647">MSSFQVQTQGEAPWSTGLCDCCDDVSNCCVTCFCPCITFGKIAEIIDRGSSSCAMSGCIYWFIWCATGYCGWIYSCSYRKKMRSQYSLAESPCNDCFVHCFCEHCALCQEYRELKRRGFNMNIGWEANMKQGRAQAVLAPNVQGGMTR</sequence>
<organism evidence="2 3">
    <name type="scientific">Dioscorea cayennensis subsp. rotundata</name>
    <name type="common">White Guinea yam</name>
    <name type="synonym">Dioscorea rotundata</name>
    <dbReference type="NCBI Taxonomy" id="55577"/>
    <lineage>
        <taxon>Eukaryota</taxon>
        <taxon>Viridiplantae</taxon>
        <taxon>Streptophyta</taxon>
        <taxon>Embryophyta</taxon>
        <taxon>Tracheophyta</taxon>
        <taxon>Spermatophyta</taxon>
        <taxon>Magnoliopsida</taxon>
        <taxon>Liliopsida</taxon>
        <taxon>Dioscoreales</taxon>
        <taxon>Dioscoreaceae</taxon>
        <taxon>Dioscorea</taxon>
    </lineage>
</organism>
<name>A0AB40BMU4_DIOCR</name>
<keyword evidence="1" id="KW-1133">Transmembrane helix</keyword>
<dbReference type="Pfam" id="PF04749">
    <property type="entry name" value="PLAC8"/>
    <property type="match status" value="1"/>
</dbReference>
<keyword evidence="2" id="KW-1185">Reference proteome</keyword>
<evidence type="ECO:0000256" key="1">
    <source>
        <dbReference type="SAM" id="Phobius"/>
    </source>
</evidence>
<evidence type="ECO:0000313" key="3">
    <source>
        <dbReference type="RefSeq" id="XP_039127638.1"/>
    </source>
</evidence>
<gene>
    <name evidence="3 4" type="primary">LOC120263728</name>
</gene>
<dbReference type="AlphaFoldDB" id="A0AB40BMU4"/>
<dbReference type="InterPro" id="IPR006461">
    <property type="entry name" value="PLAC_motif_containing"/>
</dbReference>
<dbReference type="NCBIfam" id="TIGR01571">
    <property type="entry name" value="A_thal_Cys_rich"/>
    <property type="match status" value="1"/>
</dbReference>
<evidence type="ECO:0000313" key="2">
    <source>
        <dbReference type="Proteomes" id="UP001515500"/>
    </source>
</evidence>
<keyword evidence="1" id="KW-0472">Membrane</keyword>
<dbReference type="RefSeq" id="XP_039127638.1">
    <property type="nucleotide sequence ID" value="XM_039271704.1"/>
</dbReference>